<dbReference type="SMART" id="SM00116">
    <property type="entry name" value="CBS"/>
    <property type="match status" value="2"/>
</dbReference>
<gene>
    <name evidence="4" type="ORF">HAP48_011170</name>
</gene>
<comment type="caution">
    <text evidence="4">The sequence shown here is derived from an EMBL/GenBank/DDBJ whole genome shotgun (WGS) entry which is preliminary data.</text>
</comment>
<organism evidence="4">
    <name type="scientific">Bradyrhizobium septentrionale</name>
    <dbReference type="NCBI Taxonomy" id="1404411"/>
    <lineage>
        <taxon>Bacteria</taxon>
        <taxon>Pseudomonadati</taxon>
        <taxon>Pseudomonadota</taxon>
        <taxon>Alphaproteobacteria</taxon>
        <taxon>Hyphomicrobiales</taxon>
        <taxon>Nitrobacteraceae</taxon>
        <taxon>Bradyrhizobium</taxon>
    </lineage>
</organism>
<evidence type="ECO:0000313" key="4">
    <source>
        <dbReference type="EMBL" id="NVI43515.1"/>
    </source>
</evidence>
<dbReference type="Pfam" id="PF00571">
    <property type="entry name" value="CBS"/>
    <property type="match status" value="2"/>
</dbReference>
<dbReference type="InterPro" id="IPR000644">
    <property type="entry name" value="CBS_dom"/>
</dbReference>
<feature type="domain" description="CBS" evidence="3">
    <location>
        <begin position="13"/>
        <end position="70"/>
    </location>
</feature>
<dbReference type="PANTHER" id="PTHR43080:SF26">
    <property type="entry name" value="REGULATORY PROTEIN"/>
    <property type="match status" value="1"/>
</dbReference>
<evidence type="ECO:0000259" key="3">
    <source>
        <dbReference type="PROSITE" id="PS51371"/>
    </source>
</evidence>
<feature type="domain" description="CBS" evidence="3">
    <location>
        <begin position="85"/>
        <end position="143"/>
    </location>
</feature>
<accession>A0A973ZZX6</accession>
<sequence>MYEFLQETVASNMTKSVRSVAPEMSVGDLYRLFARDDYDAYPVLRDDIVVGFVTKLDALKVFALTTDHILPHYDDRMGTTVDEIMSCDVIAVEPDTNLQRVLQLMVAHRLKSLPVVDGHHHLLGIIAREDVMRALARCTNRQAPPLVPCETVRCLLLA</sequence>
<dbReference type="InterPro" id="IPR046342">
    <property type="entry name" value="CBS_dom_sf"/>
</dbReference>
<name>A0A973ZZX6_9BRAD</name>
<protein>
    <submittedName>
        <fullName evidence="4">CBS domain-containing protein</fullName>
    </submittedName>
</protein>
<evidence type="ECO:0000256" key="2">
    <source>
        <dbReference type="PROSITE-ProRule" id="PRU00703"/>
    </source>
</evidence>
<proteinExistence type="predicted"/>
<dbReference type="SUPFAM" id="SSF54631">
    <property type="entry name" value="CBS-domain pair"/>
    <property type="match status" value="1"/>
</dbReference>
<dbReference type="PANTHER" id="PTHR43080">
    <property type="entry name" value="CBS DOMAIN-CONTAINING PROTEIN CBSX3, MITOCHONDRIAL"/>
    <property type="match status" value="1"/>
</dbReference>
<dbReference type="Gene3D" id="3.10.580.10">
    <property type="entry name" value="CBS-domain"/>
    <property type="match status" value="2"/>
</dbReference>
<dbReference type="PROSITE" id="PS51371">
    <property type="entry name" value="CBS"/>
    <property type="match status" value="2"/>
</dbReference>
<dbReference type="InterPro" id="IPR051257">
    <property type="entry name" value="Diverse_CBS-Domain"/>
</dbReference>
<keyword evidence="1 2" id="KW-0129">CBS domain</keyword>
<evidence type="ECO:0000256" key="1">
    <source>
        <dbReference type="ARBA" id="ARBA00023122"/>
    </source>
</evidence>
<dbReference type="RefSeq" id="WP_165128239.1">
    <property type="nucleotide sequence ID" value="NZ_CP088285.1"/>
</dbReference>
<dbReference type="AlphaFoldDB" id="A0A973ZZX6"/>
<dbReference type="EMBL" id="JAAOLE020000001">
    <property type="protein sequence ID" value="NVI43515.1"/>
    <property type="molecule type" value="Genomic_DNA"/>
</dbReference>
<reference evidence="4" key="1">
    <citation type="submission" date="2020-06" db="EMBL/GenBank/DDBJ databases">
        <title>Whole Genome Sequence of Bradyrhizobium sp. Strain 1S1.</title>
        <authorList>
            <person name="Bromfield E.S.P."/>
            <person name="Cloutier S."/>
        </authorList>
    </citation>
    <scope>NUCLEOTIDE SEQUENCE [LARGE SCALE GENOMIC DNA]</scope>
    <source>
        <strain evidence="4">1S1</strain>
    </source>
</reference>